<dbReference type="CDD" id="cd01300">
    <property type="entry name" value="YtcJ_like"/>
    <property type="match status" value="1"/>
</dbReference>
<protein>
    <submittedName>
        <fullName evidence="2">Amidohydrolase YtcJ</fullName>
    </submittedName>
</protein>
<name>A0ABU2B4J8_9MICC</name>
<dbReference type="InterPro" id="IPR033932">
    <property type="entry name" value="YtcJ-like"/>
</dbReference>
<accession>A0ABU2B4J8</accession>
<dbReference type="RefSeq" id="WP_310174649.1">
    <property type="nucleotide sequence ID" value="NZ_BAABHE010000002.1"/>
</dbReference>
<reference evidence="2 3" key="1">
    <citation type="submission" date="2023-07" db="EMBL/GenBank/DDBJ databases">
        <title>Sequencing the genomes of 1000 actinobacteria strains.</title>
        <authorList>
            <person name="Klenk H.-P."/>
        </authorList>
    </citation>
    <scope>NUCLEOTIDE SEQUENCE [LARGE SCALE GENOMIC DNA]</scope>
    <source>
        <strain evidence="2 3">DSM 22966</strain>
    </source>
</reference>
<dbReference type="PANTHER" id="PTHR22642:SF2">
    <property type="entry name" value="PROTEIN LONG AFTER FAR-RED 3"/>
    <property type="match status" value="1"/>
</dbReference>
<evidence type="ECO:0000313" key="3">
    <source>
        <dbReference type="Proteomes" id="UP001183794"/>
    </source>
</evidence>
<evidence type="ECO:0000259" key="1">
    <source>
        <dbReference type="Pfam" id="PF07969"/>
    </source>
</evidence>
<dbReference type="InterPro" id="IPR013108">
    <property type="entry name" value="Amidohydro_3"/>
</dbReference>
<dbReference type="SUPFAM" id="SSF51338">
    <property type="entry name" value="Composite domain of metallo-dependent hydrolases"/>
    <property type="match status" value="1"/>
</dbReference>
<dbReference type="Gene3D" id="3.20.20.140">
    <property type="entry name" value="Metal-dependent hydrolases"/>
    <property type="match status" value="1"/>
</dbReference>
<keyword evidence="3" id="KW-1185">Reference proteome</keyword>
<evidence type="ECO:0000313" key="2">
    <source>
        <dbReference type="EMBL" id="MDR7347929.1"/>
    </source>
</evidence>
<feature type="domain" description="Amidohydrolase 3" evidence="1">
    <location>
        <begin position="60"/>
        <end position="579"/>
    </location>
</feature>
<dbReference type="Proteomes" id="UP001183794">
    <property type="component" value="Unassembled WGS sequence"/>
</dbReference>
<dbReference type="InterPro" id="IPR011059">
    <property type="entry name" value="Metal-dep_hydrolase_composite"/>
</dbReference>
<organism evidence="2 3">
    <name type="scientific">Enteractinococcus fodinae</name>
    <dbReference type="NCBI Taxonomy" id="684663"/>
    <lineage>
        <taxon>Bacteria</taxon>
        <taxon>Bacillati</taxon>
        <taxon>Actinomycetota</taxon>
        <taxon>Actinomycetes</taxon>
        <taxon>Micrococcales</taxon>
        <taxon>Micrococcaceae</taxon>
    </lineage>
</organism>
<dbReference type="PANTHER" id="PTHR22642">
    <property type="entry name" value="IMIDAZOLONEPROPIONASE"/>
    <property type="match status" value="1"/>
</dbReference>
<dbReference type="Pfam" id="PF07969">
    <property type="entry name" value="Amidohydro_3"/>
    <property type="match status" value="1"/>
</dbReference>
<proteinExistence type="predicted"/>
<comment type="caution">
    <text evidence="2">The sequence shown here is derived from an EMBL/GenBank/DDBJ whole genome shotgun (WGS) entry which is preliminary data.</text>
</comment>
<gene>
    <name evidence="2" type="ORF">J2S62_002186</name>
</gene>
<dbReference type="SUPFAM" id="SSF51556">
    <property type="entry name" value="Metallo-dependent hydrolases"/>
    <property type="match status" value="1"/>
</dbReference>
<dbReference type="EMBL" id="JAVDYJ010000001">
    <property type="protein sequence ID" value="MDR7347929.1"/>
    <property type="molecule type" value="Genomic_DNA"/>
</dbReference>
<sequence length="587" mass="63744">MSDLNALESTHEVPLLLRSGRVFTGDELHPTATAVLVIAGRIEKVGTDEELLGLIDSDAQIIDVNGGLITPGFIDAHIHPIYGGMERNACDLTEADSHAGTLEAVQNYVAQRKAAETNNTDWIFGGGWYTGFFPSSGPTAKELDAVTANMPTYLISADHHSAWVNTAAMKLAGIRSQTPDPEDGVIERDALGQPTGVLHEGAMDLLNHVLPPHSAEEYAAGLIAARDYLHSVGVTGWQDAILGEYAGYPDVSETYRNARLTGTVAETVTGALWVPRELTIETVPSLVDEFVQRRQTNAHAGFTTHTAKIMVDGVPENKTAALLEDYCRCDSLGMGRSPAAGEHDRGLTYLERDVLMAVSVALDAAGFDLHFHAIGDRAVRWSLDAIEETRRRNPAAAQRHHIAHIQIVHPDDVQRFGTVGATANIQALWAAYDPQMLEHTIPQLGETRTSWQYPFSSIQQSGGNLCMGSDWPVSSADPWQAIHVAVNRTYPHVLDQTAAMNEPLELDEAIDLHTALKAYTSGSAWQLRLDRDYGRITPGAVANLAVANRNPFDDITSDQPTSICTTKNVLTIECGEIVYKAHRGQTS</sequence>
<dbReference type="Gene3D" id="3.10.310.70">
    <property type="match status" value="1"/>
</dbReference>
<dbReference type="Gene3D" id="2.30.40.10">
    <property type="entry name" value="Urease, subunit C, domain 1"/>
    <property type="match status" value="1"/>
</dbReference>
<dbReference type="InterPro" id="IPR032466">
    <property type="entry name" value="Metal_Hydrolase"/>
</dbReference>